<accession>A0A6B0U7V3</accession>
<reference evidence="1" key="1">
    <citation type="submission" date="2019-12" db="EMBL/GenBank/DDBJ databases">
        <title>An insight into the sialome of adult female Ixodes ricinus ticks feeding for 6 days.</title>
        <authorList>
            <person name="Perner J."/>
            <person name="Ribeiro J.M.C."/>
        </authorList>
    </citation>
    <scope>NUCLEOTIDE SEQUENCE</scope>
    <source>
        <strain evidence="1">Semi-engorged</strain>
        <tissue evidence="1">Salivary glands</tissue>
    </source>
</reference>
<proteinExistence type="predicted"/>
<name>A0A6B0U7V3_IXORI</name>
<sequence length="91" mass="10911">MLLLKGVRFQYSLLFLHYICMLHRLFARLVWKPFDLSRFLRSSYTFCCLLLHFGQSRLLVLIRLGPQSRCCWKFQVLISCCSLPLAFCFHF</sequence>
<organism evidence="1">
    <name type="scientific">Ixodes ricinus</name>
    <name type="common">Common tick</name>
    <name type="synonym">Acarus ricinus</name>
    <dbReference type="NCBI Taxonomy" id="34613"/>
    <lineage>
        <taxon>Eukaryota</taxon>
        <taxon>Metazoa</taxon>
        <taxon>Ecdysozoa</taxon>
        <taxon>Arthropoda</taxon>
        <taxon>Chelicerata</taxon>
        <taxon>Arachnida</taxon>
        <taxon>Acari</taxon>
        <taxon>Parasitiformes</taxon>
        <taxon>Ixodida</taxon>
        <taxon>Ixodoidea</taxon>
        <taxon>Ixodidae</taxon>
        <taxon>Ixodinae</taxon>
        <taxon>Ixodes</taxon>
    </lineage>
</organism>
<dbReference type="AlphaFoldDB" id="A0A6B0U7V3"/>
<dbReference type="EMBL" id="GIFC01004398">
    <property type="protein sequence ID" value="MXU86481.1"/>
    <property type="molecule type" value="Transcribed_RNA"/>
</dbReference>
<evidence type="ECO:0000313" key="1">
    <source>
        <dbReference type="EMBL" id="MXU86481.1"/>
    </source>
</evidence>
<protein>
    <submittedName>
        <fullName evidence="1">Uncharacterized protein</fullName>
    </submittedName>
</protein>